<dbReference type="InterPro" id="IPR003423">
    <property type="entry name" value="OMP_efflux"/>
</dbReference>
<dbReference type="GO" id="GO:1990281">
    <property type="term" value="C:efflux pump complex"/>
    <property type="evidence" value="ECO:0007669"/>
    <property type="project" value="TreeGrafter"/>
</dbReference>
<feature type="signal peptide" evidence="8">
    <location>
        <begin position="1"/>
        <end position="23"/>
    </location>
</feature>
<gene>
    <name evidence="9" type="ORF">SAMN05216323_103617</name>
</gene>
<dbReference type="Proteomes" id="UP000199452">
    <property type="component" value="Unassembled WGS sequence"/>
</dbReference>
<dbReference type="Gene3D" id="1.20.1600.10">
    <property type="entry name" value="Outer membrane efflux proteins (OEP)"/>
    <property type="match status" value="1"/>
</dbReference>
<reference evidence="9 10" key="1">
    <citation type="submission" date="2016-09" db="EMBL/GenBank/DDBJ databases">
        <authorList>
            <person name="Capua I."/>
            <person name="De Benedictis P."/>
            <person name="Joannis T."/>
            <person name="Lombin L.H."/>
            <person name="Cattoli G."/>
        </authorList>
    </citation>
    <scope>NUCLEOTIDE SEQUENCE [LARGE SCALE GENOMIC DNA]</scope>
    <source>
        <strain evidence="9 10">A7P-90m</strain>
    </source>
</reference>
<dbReference type="PANTHER" id="PTHR30026">
    <property type="entry name" value="OUTER MEMBRANE PROTEIN TOLC"/>
    <property type="match status" value="1"/>
</dbReference>
<accession>A0A1G6MIU5</accession>
<keyword evidence="10" id="KW-1185">Reference proteome</keyword>
<dbReference type="GO" id="GO:0015288">
    <property type="term" value="F:porin activity"/>
    <property type="evidence" value="ECO:0007669"/>
    <property type="project" value="TreeGrafter"/>
</dbReference>
<dbReference type="GO" id="GO:0015562">
    <property type="term" value="F:efflux transmembrane transporter activity"/>
    <property type="evidence" value="ECO:0007669"/>
    <property type="project" value="InterPro"/>
</dbReference>
<evidence type="ECO:0000256" key="6">
    <source>
        <dbReference type="ARBA" id="ARBA00023136"/>
    </source>
</evidence>
<keyword evidence="3" id="KW-0813">Transport</keyword>
<dbReference type="SUPFAM" id="SSF56954">
    <property type="entry name" value="Outer membrane efflux proteins (OEP)"/>
    <property type="match status" value="1"/>
</dbReference>
<comment type="subcellular location">
    <subcellularLocation>
        <location evidence="1">Cell outer membrane</location>
    </subcellularLocation>
</comment>
<organism evidence="9 10">
    <name type="scientific">Williamwhitmania taraxaci</name>
    <dbReference type="NCBI Taxonomy" id="1640674"/>
    <lineage>
        <taxon>Bacteria</taxon>
        <taxon>Pseudomonadati</taxon>
        <taxon>Bacteroidota</taxon>
        <taxon>Bacteroidia</taxon>
        <taxon>Bacteroidales</taxon>
        <taxon>Williamwhitmaniaceae</taxon>
        <taxon>Williamwhitmania</taxon>
    </lineage>
</organism>
<keyword evidence="4" id="KW-1134">Transmembrane beta strand</keyword>
<dbReference type="GO" id="GO:0009279">
    <property type="term" value="C:cell outer membrane"/>
    <property type="evidence" value="ECO:0007669"/>
    <property type="project" value="UniProtKB-SubCell"/>
</dbReference>
<keyword evidence="7" id="KW-0998">Cell outer membrane</keyword>
<dbReference type="RefSeq" id="WP_170830074.1">
    <property type="nucleotide sequence ID" value="NZ_FMYP01000036.1"/>
</dbReference>
<keyword evidence="8" id="KW-0732">Signal</keyword>
<evidence type="ECO:0000313" key="9">
    <source>
        <dbReference type="EMBL" id="SDC55147.1"/>
    </source>
</evidence>
<dbReference type="EMBL" id="FMYP01000036">
    <property type="protein sequence ID" value="SDC55147.1"/>
    <property type="molecule type" value="Genomic_DNA"/>
</dbReference>
<evidence type="ECO:0000256" key="2">
    <source>
        <dbReference type="ARBA" id="ARBA00007613"/>
    </source>
</evidence>
<evidence type="ECO:0000256" key="4">
    <source>
        <dbReference type="ARBA" id="ARBA00022452"/>
    </source>
</evidence>
<protein>
    <submittedName>
        <fullName evidence="9">Outer membrane protein TolC</fullName>
    </submittedName>
</protein>
<sequence>MKSNMSSLKYIILMMLLPMIATAQDTLTLNDALRMGLESNFSIRIARNDASIAKNNSSLGNAGFLPKVDATGSATQSSMDIKQDLANGTSVESNGYKTQGLNAGVQLGWTLFDGFAMFANRERLSLLRDLGDLSAQIAVEDVSASIIISYCTIVQEQKLLENYKEILSLSLERLSVARQKAYIGSGYQLATMQAEVDYRADSSQLLSQQSKIANLKVELNKTLGRAPETQFEVERAVPTAQAIVLDDIYTKLDAQNKDLMVAKLNLRIKEVAVKEANAARYPRVTLSSAYTFSRSETPSGTTEVYRSLGPSFGLGASVTLFNGMNANRNVKNARLLRESQEIRSTQTIIDVRGEALKYYNDLTLAIALVEVEQKSTDLSRTNVTVALEKYKIGMISDLELRDAQTRLLNSEYRYLNAQLKAKTAEVNLQVLMGAIVVKSE</sequence>
<keyword evidence="5" id="KW-0812">Transmembrane</keyword>
<evidence type="ECO:0000256" key="1">
    <source>
        <dbReference type="ARBA" id="ARBA00004442"/>
    </source>
</evidence>
<dbReference type="STRING" id="1640674.SAMN05216323_103617"/>
<dbReference type="PANTHER" id="PTHR30026:SF20">
    <property type="entry name" value="OUTER MEMBRANE PROTEIN TOLC"/>
    <property type="match status" value="1"/>
</dbReference>
<evidence type="ECO:0000256" key="7">
    <source>
        <dbReference type="ARBA" id="ARBA00023237"/>
    </source>
</evidence>
<comment type="similarity">
    <text evidence="2">Belongs to the outer membrane factor (OMF) (TC 1.B.17) family.</text>
</comment>
<dbReference type="AlphaFoldDB" id="A0A1G6MIU5"/>
<evidence type="ECO:0000256" key="3">
    <source>
        <dbReference type="ARBA" id="ARBA00022448"/>
    </source>
</evidence>
<keyword evidence="6" id="KW-0472">Membrane</keyword>
<feature type="chain" id="PRO_5011775169" evidence="8">
    <location>
        <begin position="24"/>
        <end position="440"/>
    </location>
</feature>
<evidence type="ECO:0000313" key="10">
    <source>
        <dbReference type="Proteomes" id="UP000199452"/>
    </source>
</evidence>
<name>A0A1G6MIU5_9BACT</name>
<proteinExistence type="inferred from homology"/>
<dbReference type="Pfam" id="PF02321">
    <property type="entry name" value="OEP"/>
    <property type="match status" value="2"/>
</dbReference>
<dbReference type="InterPro" id="IPR051906">
    <property type="entry name" value="TolC-like"/>
</dbReference>
<evidence type="ECO:0000256" key="8">
    <source>
        <dbReference type="SAM" id="SignalP"/>
    </source>
</evidence>
<evidence type="ECO:0000256" key="5">
    <source>
        <dbReference type="ARBA" id="ARBA00022692"/>
    </source>
</evidence>